<sequence>MQAAEMMRGTRTVYNLVFLISLSIAYVHSYPLQVLPVIPGYIPVYIRHGDQPLEEINPALAEAFHEGPSLSKKTDLDNTSDFPAIILEEGEINKYNVHPVKIRQMSSPFNPKDEKNSKLTEGDVKRHREKHVKKIIASKPVVKVNPLTEEEKADLENLRTDIGEGITNLDNIHDSNLHLLTSTLDKSNQETNERISSGTKLNDRIITDDSSSISKDLAQHLTEESHPTTQLTINDKPPVKEQPLSNVSSNVQKTTHSSKTLPTPEEGRTENRSRKFEVKMII</sequence>
<evidence type="ECO:0000313" key="2">
    <source>
        <dbReference type="Proteomes" id="UP000504631"/>
    </source>
</evidence>
<organism evidence="2 3">
    <name type="scientific">Bombus vosnesenskii</name>
    <dbReference type="NCBI Taxonomy" id="207650"/>
    <lineage>
        <taxon>Eukaryota</taxon>
        <taxon>Metazoa</taxon>
        <taxon>Ecdysozoa</taxon>
        <taxon>Arthropoda</taxon>
        <taxon>Hexapoda</taxon>
        <taxon>Insecta</taxon>
        <taxon>Pterygota</taxon>
        <taxon>Neoptera</taxon>
        <taxon>Endopterygota</taxon>
        <taxon>Hymenoptera</taxon>
        <taxon>Apocrita</taxon>
        <taxon>Aculeata</taxon>
        <taxon>Apoidea</taxon>
        <taxon>Anthophila</taxon>
        <taxon>Apidae</taxon>
        <taxon>Bombus</taxon>
        <taxon>Pyrobombus</taxon>
    </lineage>
</organism>
<accession>A0A6J3LP02</accession>
<proteinExistence type="predicted"/>
<feature type="compositionally biased region" description="Polar residues" evidence="1">
    <location>
        <begin position="243"/>
        <end position="261"/>
    </location>
</feature>
<dbReference type="AlphaFoldDB" id="A0A6J3LP02"/>
<evidence type="ECO:0000313" key="3">
    <source>
        <dbReference type="RefSeq" id="XP_033366870.1"/>
    </source>
</evidence>
<dbReference type="RefSeq" id="XP_033366870.1">
    <property type="nucleotide sequence ID" value="XM_033510979.1"/>
</dbReference>
<feature type="region of interest" description="Disordered" evidence="1">
    <location>
        <begin position="222"/>
        <end position="272"/>
    </location>
</feature>
<dbReference type="GeneID" id="117243469"/>
<feature type="region of interest" description="Disordered" evidence="1">
    <location>
        <begin position="105"/>
        <end position="126"/>
    </location>
</feature>
<dbReference type="Proteomes" id="UP000504631">
    <property type="component" value="Unplaced"/>
</dbReference>
<evidence type="ECO:0000256" key="1">
    <source>
        <dbReference type="SAM" id="MobiDB-lite"/>
    </source>
</evidence>
<reference evidence="3" key="1">
    <citation type="submission" date="2025-08" db="UniProtKB">
        <authorList>
            <consortium name="RefSeq"/>
        </authorList>
    </citation>
    <scope>IDENTIFICATION</scope>
    <source>
        <tissue evidence="3">Muscle</tissue>
    </source>
</reference>
<feature type="compositionally biased region" description="Basic and acidic residues" evidence="1">
    <location>
        <begin position="111"/>
        <end position="126"/>
    </location>
</feature>
<name>A0A6J3LP02_9HYME</name>
<gene>
    <name evidence="3" type="primary">LOC117243469</name>
</gene>
<protein>
    <submittedName>
        <fullName evidence="3">Uncharacterized protein LOC117243469</fullName>
    </submittedName>
</protein>
<keyword evidence="2" id="KW-1185">Reference proteome</keyword>
<dbReference type="KEGG" id="bvk:117243469"/>